<dbReference type="InterPro" id="IPR036179">
    <property type="entry name" value="Ig-like_dom_sf"/>
</dbReference>
<dbReference type="EMBL" id="KB301925">
    <property type="protein sequence ID" value="ELU04956.1"/>
    <property type="molecule type" value="Genomic_DNA"/>
</dbReference>
<name>R7UNI0_CAPTE</name>
<evidence type="ECO:0000313" key="6">
    <source>
        <dbReference type="Proteomes" id="UP000014760"/>
    </source>
</evidence>
<dbReference type="InterPro" id="IPR013783">
    <property type="entry name" value="Ig-like_fold"/>
</dbReference>
<dbReference type="GO" id="GO:0070593">
    <property type="term" value="P:dendrite self-avoidance"/>
    <property type="evidence" value="ECO:0007669"/>
    <property type="project" value="TreeGrafter"/>
</dbReference>
<dbReference type="CDD" id="cd00096">
    <property type="entry name" value="Ig"/>
    <property type="match status" value="2"/>
</dbReference>
<evidence type="ECO:0000313" key="5">
    <source>
        <dbReference type="EnsemblMetazoa" id="CapteP184960"/>
    </source>
</evidence>
<dbReference type="OMA" id="MINEFTS"/>
<dbReference type="InterPro" id="IPR007110">
    <property type="entry name" value="Ig-like_dom"/>
</dbReference>
<dbReference type="PANTHER" id="PTHR10075">
    <property type="entry name" value="BASIGIN RELATED"/>
    <property type="match status" value="1"/>
</dbReference>
<proteinExistence type="predicted"/>
<dbReference type="GO" id="GO:0030424">
    <property type="term" value="C:axon"/>
    <property type="evidence" value="ECO:0007669"/>
    <property type="project" value="TreeGrafter"/>
</dbReference>
<dbReference type="GO" id="GO:0007411">
    <property type="term" value="P:axon guidance"/>
    <property type="evidence" value="ECO:0007669"/>
    <property type="project" value="TreeGrafter"/>
</dbReference>
<protein>
    <recommendedName>
        <fullName evidence="3">Ig-like domain-containing protein</fullName>
    </recommendedName>
</protein>
<dbReference type="Gene3D" id="2.60.40.10">
    <property type="entry name" value="Immunoglobulins"/>
    <property type="match status" value="4"/>
</dbReference>
<dbReference type="HOGENOM" id="CLU_051918_0_0_1"/>
<dbReference type="GO" id="GO:0007156">
    <property type="term" value="P:homophilic cell adhesion via plasma membrane adhesion molecules"/>
    <property type="evidence" value="ECO:0007669"/>
    <property type="project" value="TreeGrafter"/>
</dbReference>
<gene>
    <name evidence="4" type="ORF">CAPTEDRAFT_184960</name>
</gene>
<evidence type="ECO:0000259" key="3">
    <source>
        <dbReference type="PROSITE" id="PS50835"/>
    </source>
</evidence>
<dbReference type="PANTHER" id="PTHR10075:SF109">
    <property type="entry name" value="NEURAL_ECTODERMAL DEVELOPMENT FACTOR IMP-L2"/>
    <property type="match status" value="1"/>
</dbReference>
<dbReference type="EnsemblMetazoa" id="CapteT184960">
    <property type="protein sequence ID" value="CapteP184960"/>
    <property type="gene ID" value="CapteG184960"/>
</dbReference>
<dbReference type="OrthoDB" id="10012075at2759"/>
<keyword evidence="1" id="KW-0393">Immunoglobulin domain</keyword>
<dbReference type="EMBL" id="AMQN01007989">
    <property type="status" value="NOT_ANNOTATED_CDS"/>
    <property type="molecule type" value="Genomic_DNA"/>
</dbReference>
<dbReference type="GO" id="GO:0005886">
    <property type="term" value="C:plasma membrane"/>
    <property type="evidence" value="ECO:0007669"/>
    <property type="project" value="TreeGrafter"/>
</dbReference>
<dbReference type="SUPFAM" id="SSF48726">
    <property type="entry name" value="Immunoglobulin"/>
    <property type="match status" value="3"/>
</dbReference>
<evidence type="ECO:0000256" key="2">
    <source>
        <dbReference type="SAM" id="MobiDB-lite"/>
    </source>
</evidence>
<evidence type="ECO:0000313" key="4">
    <source>
        <dbReference type="EMBL" id="ELU04956.1"/>
    </source>
</evidence>
<dbReference type="InterPro" id="IPR013098">
    <property type="entry name" value="Ig_I-set"/>
</dbReference>
<organism evidence="4">
    <name type="scientific">Capitella teleta</name>
    <name type="common">Polychaete worm</name>
    <dbReference type="NCBI Taxonomy" id="283909"/>
    <lineage>
        <taxon>Eukaryota</taxon>
        <taxon>Metazoa</taxon>
        <taxon>Spiralia</taxon>
        <taxon>Lophotrochozoa</taxon>
        <taxon>Annelida</taxon>
        <taxon>Polychaeta</taxon>
        <taxon>Sedentaria</taxon>
        <taxon>Scolecida</taxon>
        <taxon>Capitellidae</taxon>
        <taxon>Capitella</taxon>
    </lineage>
</organism>
<dbReference type="PROSITE" id="PS50835">
    <property type="entry name" value="IG_LIKE"/>
    <property type="match status" value="1"/>
</dbReference>
<reference evidence="4 6" key="2">
    <citation type="journal article" date="2013" name="Nature">
        <title>Insights into bilaterian evolution from three spiralian genomes.</title>
        <authorList>
            <person name="Simakov O."/>
            <person name="Marletaz F."/>
            <person name="Cho S.J."/>
            <person name="Edsinger-Gonzales E."/>
            <person name="Havlak P."/>
            <person name="Hellsten U."/>
            <person name="Kuo D.H."/>
            <person name="Larsson T."/>
            <person name="Lv J."/>
            <person name="Arendt D."/>
            <person name="Savage R."/>
            <person name="Osoegawa K."/>
            <person name="de Jong P."/>
            <person name="Grimwood J."/>
            <person name="Chapman J.A."/>
            <person name="Shapiro H."/>
            <person name="Aerts A."/>
            <person name="Otillar R.P."/>
            <person name="Terry A.Y."/>
            <person name="Boore J.L."/>
            <person name="Grigoriev I.V."/>
            <person name="Lindberg D.R."/>
            <person name="Seaver E.C."/>
            <person name="Weisblat D.A."/>
            <person name="Putnam N.H."/>
            <person name="Rokhsar D.S."/>
        </authorList>
    </citation>
    <scope>NUCLEOTIDE SEQUENCE</scope>
    <source>
        <strain evidence="4 6">I ESC-2004</strain>
    </source>
</reference>
<reference evidence="5" key="3">
    <citation type="submission" date="2015-06" db="UniProtKB">
        <authorList>
            <consortium name="EnsemblMetazoa"/>
        </authorList>
    </citation>
    <scope>IDENTIFICATION</scope>
</reference>
<dbReference type="GO" id="GO:0098632">
    <property type="term" value="F:cell-cell adhesion mediator activity"/>
    <property type="evidence" value="ECO:0007669"/>
    <property type="project" value="TreeGrafter"/>
</dbReference>
<dbReference type="Pfam" id="PF07679">
    <property type="entry name" value="I-set"/>
    <property type="match status" value="1"/>
</dbReference>
<dbReference type="Proteomes" id="UP000014760">
    <property type="component" value="Unassembled WGS sequence"/>
</dbReference>
<feature type="domain" description="Ig-like" evidence="3">
    <location>
        <begin position="51"/>
        <end position="211"/>
    </location>
</feature>
<feature type="compositionally biased region" description="Low complexity" evidence="2">
    <location>
        <begin position="96"/>
        <end position="109"/>
    </location>
</feature>
<evidence type="ECO:0000256" key="1">
    <source>
        <dbReference type="ARBA" id="ARBA00023319"/>
    </source>
</evidence>
<keyword evidence="6" id="KW-1185">Reference proteome</keyword>
<feature type="region of interest" description="Disordered" evidence="2">
    <location>
        <begin position="90"/>
        <end position="109"/>
    </location>
</feature>
<dbReference type="Pfam" id="PF13927">
    <property type="entry name" value="Ig_3"/>
    <property type="match status" value="1"/>
</dbReference>
<reference evidence="6" key="1">
    <citation type="submission" date="2012-12" db="EMBL/GenBank/DDBJ databases">
        <authorList>
            <person name="Hellsten U."/>
            <person name="Grimwood J."/>
            <person name="Chapman J.A."/>
            <person name="Shapiro H."/>
            <person name="Aerts A."/>
            <person name="Otillar R.P."/>
            <person name="Terry A.Y."/>
            <person name="Boore J.L."/>
            <person name="Simakov O."/>
            <person name="Marletaz F."/>
            <person name="Cho S.-J."/>
            <person name="Edsinger-Gonzales E."/>
            <person name="Havlak P."/>
            <person name="Kuo D.-H."/>
            <person name="Larsson T."/>
            <person name="Lv J."/>
            <person name="Arendt D."/>
            <person name="Savage R."/>
            <person name="Osoegawa K."/>
            <person name="de Jong P."/>
            <person name="Lindberg D.R."/>
            <person name="Seaver E.C."/>
            <person name="Weisblat D.A."/>
            <person name="Putnam N.H."/>
            <person name="Grigoriev I.V."/>
            <person name="Rokhsar D.S."/>
        </authorList>
    </citation>
    <scope>NUCLEOTIDE SEQUENCE</scope>
    <source>
        <strain evidence="6">I ESC-2004</strain>
    </source>
</reference>
<accession>R7UNI0</accession>
<dbReference type="STRING" id="283909.R7UNI0"/>
<sequence length="272" mass="30287">MADAGEEDLFVTQNNSITPPCEREDGGMYECLATSHAGSDSVFVTLTVQIPQSITSTYVDEAVAIKGEEVILPCKAIGYPRPQIEWRKDQHETDFSGNSHPESHSSLSSQRHIRTGHLVVSGWTPVDWQPTQLRKSRILFSCKFTITWYKNGGEYNLDEIEDKRVVVLEEGRILQFNNIIAYDTVRFMCVARNLAVPPTIDESTASPANISIIAHQTLTIDCPAQGIPTPEITWFIGDQEISNGHRIGSTFSADGRRLELSNTYVDDSGKRV</sequence>
<dbReference type="AlphaFoldDB" id="R7UNI0"/>